<dbReference type="SUPFAM" id="SSF56042">
    <property type="entry name" value="PurM C-terminal domain-like"/>
    <property type="match status" value="1"/>
</dbReference>
<dbReference type="PANTHER" id="PTHR30270">
    <property type="entry name" value="THIAMINE-MONOPHOSPHATE KINASE"/>
    <property type="match status" value="1"/>
</dbReference>
<dbReference type="PANTHER" id="PTHR30270:SF0">
    <property type="entry name" value="THIAMINE-MONOPHOSPHATE KINASE"/>
    <property type="match status" value="1"/>
</dbReference>
<feature type="non-terminal residue" evidence="1">
    <location>
        <position position="1"/>
    </location>
</feature>
<keyword evidence="1" id="KW-0418">Kinase</keyword>
<protein>
    <submittedName>
        <fullName evidence="1">Thiamine-phosphate kinase</fullName>
    </submittedName>
</protein>
<keyword evidence="1" id="KW-0808">Transferase</keyword>
<name>A0ABW3E5B0_9ACTN</name>
<reference evidence="2" key="1">
    <citation type="journal article" date="2019" name="Int. J. Syst. Evol. Microbiol.">
        <title>The Global Catalogue of Microorganisms (GCM) 10K type strain sequencing project: providing services to taxonomists for standard genome sequencing and annotation.</title>
        <authorList>
            <consortium name="The Broad Institute Genomics Platform"/>
            <consortium name="The Broad Institute Genome Sequencing Center for Infectious Disease"/>
            <person name="Wu L."/>
            <person name="Ma J."/>
        </authorList>
    </citation>
    <scope>NUCLEOTIDE SEQUENCE [LARGE SCALE GENOMIC DNA]</scope>
    <source>
        <strain evidence="2">CCUG 62974</strain>
    </source>
</reference>
<dbReference type="GO" id="GO:0016301">
    <property type="term" value="F:kinase activity"/>
    <property type="evidence" value="ECO:0007669"/>
    <property type="project" value="UniProtKB-KW"/>
</dbReference>
<proteinExistence type="predicted"/>
<dbReference type="InterPro" id="IPR006283">
    <property type="entry name" value="ThiL-like"/>
</dbReference>
<organism evidence="1 2">
    <name type="scientific">Streptosporangium algeriense</name>
    <dbReference type="NCBI Taxonomy" id="1682748"/>
    <lineage>
        <taxon>Bacteria</taxon>
        <taxon>Bacillati</taxon>
        <taxon>Actinomycetota</taxon>
        <taxon>Actinomycetes</taxon>
        <taxon>Streptosporangiales</taxon>
        <taxon>Streptosporangiaceae</taxon>
        <taxon>Streptosporangium</taxon>
    </lineage>
</organism>
<accession>A0ABW3E5B0</accession>
<comment type="caution">
    <text evidence="1">The sequence shown here is derived from an EMBL/GenBank/DDBJ whole genome shotgun (WGS) entry which is preliminary data.</text>
</comment>
<keyword evidence="2" id="KW-1185">Reference proteome</keyword>
<dbReference type="Proteomes" id="UP001597024">
    <property type="component" value="Unassembled WGS sequence"/>
</dbReference>
<dbReference type="Gene3D" id="3.90.650.10">
    <property type="entry name" value="PurM-like C-terminal domain"/>
    <property type="match status" value="1"/>
</dbReference>
<gene>
    <name evidence="1" type="ORF">ACFQ08_39355</name>
</gene>
<dbReference type="InterPro" id="IPR036676">
    <property type="entry name" value="PurM-like_C_sf"/>
</dbReference>
<sequence>ICPGAAALGATSMLDVSDGLLQDLGHVAEASEVGIVLLPGAFAVPAPLAEAAERLGTDPLGWILSGGDDHALAATFPQSVRLPPEWAVVGRVESGKGVQVSGRSMAYEGWDHFRE</sequence>
<evidence type="ECO:0000313" key="1">
    <source>
        <dbReference type="EMBL" id="MFD0890639.1"/>
    </source>
</evidence>
<evidence type="ECO:0000313" key="2">
    <source>
        <dbReference type="Proteomes" id="UP001597024"/>
    </source>
</evidence>
<dbReference type="EMBL" id="JBHTHX010002578">
    <property type="protein sequence ID" value="MFD0890639.1"/>
    <property type="molecule type" value="Genomic_DNA"/>
</dbReference>